<reference evidence="3" key="2">
    <citation type="journal article" date="2023" name="Infect Dis Poverty">
        <title>Chromosome-scale genome of the human blood fluke Schistosoma mekongi and its implications for public health.</title>
        <authorList>
            <person name="Zhou M."/>
            <person name="Xu L."/>
            <person name="Xu D."/>
            <person name="Chen W."/>
            <person name="Khan J."/>
            <person name="Hu Y."/>
            <person name="Huang H."/>
            <person name="Wei H."/>
            <person name="Zhang Y."/>
            <person name="Chusongsang P."/>
            <person name="Tanasarnprasert K."/>
            <person name="Hu X."/>
            <person name="Limpanont Y."/>
            <person name="Lv Z."/>
        </authorList>
    </citation>
    <scope>NUCLEOTIDE SEQUENCE</scope>
    <source>
        <strain evidence="3">LV_2022a</strain>
    </source>
</reference>
<feature type="chain" id="PRO_5042080365" evidence="2">
    <location>
        <begin position="16"/>
        <end position="322"/>
    </location>
</feature>
<name>A0AAE1Z5V9_SCHME</name>
<proteinExistence type="predicted"/>
<dbReference type="PANTHER" id="PTHR21704">
    <property type="entry name" value="NIPPED-B-LIKE PROTEIN DELANGIN SCC2-RELATED"/>
    <property type="match status" value="1"/>
</dbReference>
<feature type="compositionally biased region" description="Basic and acidic residues" evidence="1">
    <location>
        <begin position="189"/>
        <end position="200"/>
    </location>
</feature>
<dbReference type="GO" id="GO:0090694">
    <property type="term" value="C:Scc2-Scc4 cohesin loading complex"/>
    <property type="evidence" value="ECO:0007669"/>
    <property type="project" value="TreeGrafter"/>
</dbReference>
<dbReference type="AlphaFoldDB" id="A0AAE1Z5V9"/>
<organism evidence="3 4">
    <name type="scientific">Schistosoma mekongi</name>
    <name type="common">Parasitic worm</name>
    <dbReference type="NCBI Taxonomy" id="38744"/>
    <lineage>
        <taxon>Eukaryota</taxon>
        <taxon>Metazoa</taxon>
        <taxon>Spiralia</taxon>
        <taxon>Lophotrochozoa</taxon>
        <taxon>Platyhelminthes</taxon>
        <taxon>Trematoda</taxon>
        <taxon>Digenea</taxon>
        <taxon>Strigeidida</taxon>
        <taxon>Schistosomatoidea</taxon>
        <taxon>Schistosomatidae</taxon>
        <taxon>Schistosoma</taxon>
    </lineage>
</organism>
<dbReference type="PANTHER" id="PTHR21704:SF18">
    <property type="entry name" value="NIPPED-B-LIKE PROTEIN"/>
    <property type="match status" value="1"/>
</dbReference>
<dbReference type="EMBL" id="JALJAT010000071">
    <property type="protein sequence ID" value="KAK4467444.1"/>
    <property type="molecule type" value="Genomic_DNA"/>
</dbReference>
<dbReference type="InterPro" id="IPR033031">
    <property type="entry name" value="Scc2/Nipped-B"/>
</dbReference>
<dbReference type="GO" id="GO:0061775">
    <property type="term" value="F:cohesin loader activity"/>
    <property type="evidence" value="ECO:0007669"/>
    <property type="project" value="InterPro"/>
</dbReference>
<evidence type="ECO:0000256" key="2">
    <source>
        <dbReference type="SAM" id="SignalP"/>
    </source>
</evidence>
<evidence type="ECO:0000313" key="3">
    <source>
        <dbReference type="EMBL" id="KAK4467444.1"/>
    </source>
</evidence>
<reference evidence="3" key="1">
    <citation type="submission" date="2022-04" db="EMBL/GenBank/DDBJ databases">
        <authorList>
            <person name="Xu L."/>
            <person name="Lv Z."/>
        </authorList>
    </citation>
    <scope>NUCLEOTIDE SEQUENCE</scope>
    <source>
        <strain evidence="3">LV_2022a</strain>
    </source>
</reference>
<gene>
    <name evidence="3" type="ORF">MN116_009057</name>
</gene>
<sequence>MLTALALLLVQSVICLPDSSVPNSEQNTNVFYQAANMSASINGGLVQKGDCEVTIINSYHNALRTAHTFLLVFLRKSTMKGEDDYRTIFENFVNDLLLAVNKPEWPASEVMLSLLGSLLVQQFNNKSLDQSVRVASVDYLGTVASALRRDAVTSQLKEHDIDAVVRYLFEGNQSDKDENDSDEASQEYADTKTDAIKEIDSDCGSNSEVDRNKLECDIHSVDFASTTGTQMHHSENGYSSANTKPVTNVSVAKHSKSKAIKNQRSENKHKFKDPISRLDRVQALRDAILDYLAAEETSLTAVVSLLFIWSIHIVYSTPTIFI</sequence>
<evidence type="ECO:0000256" key="1">
    <source>
        <dbReference type="SAM" id="MobiDB-lite"/>
    </source>
</evidence>
<protein>
    <submittedName>
        <fullName evidence="3">Uncharacterized protein</fullName>
    </submittedName>
</protein>
<dbReference type="Proteomes" id="UP001292079">
    <property type="component" value="Unassembled WGS sequence"/>
</dbReference>
<keyword evidence="4" id="KW-1185">Reference proteome</keyword>
<feature type="region of interest" description="Disordered" evidence="1">
    <location>
        <begin position="172"/>
        <end position="204"/>
    </location>
</feature>
<accession>A0AAE1Z5V9</accession>
<dbReference type="GO" id="GO:0034087">
    <property type="term" value="P:establishment of mitotic sister chromatid cohesion"/>
    <property type="evidence" value="ECO:0007669"/>
    <property type="project" value="TreeGrafter"/>
</dbReference>
<keyword evidence="2" id="KW-0732">Signal</keyword>
<dbReference type="GO" id="GO:1990414">
    <property type="term" value="P:replication-born double-strand break repair via sister chromatid exchange"/>
    <property type="evidence" value="ECO:0007669"/>
    <property type="project" value="TreeGrafter"/>
</dbReference>
<dbReference type="GO" id="GO:0140588">
    <property type="term" value="P:chromatin looping"/>
    <property type="evidence" value="ECO:0007669"/>
    <property type="project" value="InterPro"/>
</dbReference>
<dbReference type="GO" id="GO:0010468">
    <property type="term" value="P:regulation of gene expression"/>
    <property type="evidence" value="ECO:0007669"/>
    <property type="project" value="InterPro"/>
</dbReference>
<dbReference type="GO" id="GO:0003682">
    <property type="term" value="F:chromatin binding"/>
    <property type="evidence" value="ECO:0007669"/>
    <property type="project" value="TreeGrafter"/>
</dbReference>
<comment type="caution">
    <text evidence="3">The sequence shown here is derived from an EMBL/GenBank/DDBJ whole genome shotgun (WGS) entry which is preliminary data.</text>
</comment>
<feature type="signal peptide" evidence="2">
    <location>
        <begin position="1"/>
        <end position="15"/>
    </location>
</feature>
<dbReference type="GO" id="GO:0071169">
    <property type="term" value="P:establishment of protein localization to chromatin"/>
    <property type="evidence" value="ECO:0007669"/>
    <property type="project" value="TreeGrafter"/>
</dbReference>
<evidence type="ECO:0000313" key="4">
    <source>
        <dbReference type="Proteomes" id="UP001292079"/>
    </source>
</evidence>